<dbReference type="SUPFAM" id="SSF56425">
    <property type="entry name" value="Succinate dehydrogenase/fumarate reductase flavoprotein, catalytic domain"/>
    <property type="match status" value="1"/>
</dbReference>
<name>A0A4U0YD16_9GAMM</name>
<gene>
    <name evidence="6" type="ORF">FA869_15925</name>
</gene>
<dbReference type="PANTHER" id="PTHR43400">
    <property type="entry name" value="FUMARATE REDUCTASE"/>
    <property type="match status" value="1"/>
</dbReference>
<dbReference type="InterPro" id="IPR050315">
    <property type="entry name" value="FAD-oxidoreductase_2"/>
</dbReference>
<dbReference type="EMBL" id="SWAV01000007">
    <property type="protein sequence ID" value="TKA89690.1"/>
    <property type="molecule type" value="Genomic_DNA"/>
</dbReference>
<feature type="domain" description="FAD-dependent oxidoreductase 2 FAD-binding" evidence="5">
    <location>
        <begin position="10"/>
        <end position="538"/>
    </location>
</feature>
<keyword evidence="3" id="KW-0274">FAD</keyword>
<evidence type="ECO:0000256" key="3">
    <source>
        <dbReference type="ARBA" id="ARBA00022827"/>
    </source>
</evidence>
<dbReference type="Proteomes" id="UP000305198">
    <property type="component" value="Unassembled WGS sequence"/>
</dbReference>
<dbReference type="InterPro" id="IPR003953">
    <property type="entry name" value="FAD-dep_OxRdtase_2_FAD-bd"/>
</dbReference>
<dbReference type="GO" id="GO:0008202">
    <property type="term" value="P:steroid metabolic process"/>
    <property type="evidence" value="ECO:0007669"/>
    <property type="project" value="UniProtKB-ARBA"/>
</dbReference>
<dbReference type="InterPro" id="IPR027477">
    <property type="entry name" value="Succ_DH/fumarate_Rdtase_cat_sf"/>
</dbReference>
<protein>
    <submittedName>
        <fullName evidence="6">FAD-dependent oxidoreductase</fullName>
    </submittedName>
</protein>
<comment type="caution">
    <text evidence="6">The sequence shown here is derived from an EMBL/GenBank/DDBJ whole genome shotgun (WGS) entry which is preliminary data.</text>
</comment>
<sequence>MNEKSVIEKDVVVVGSGGSGLTAAIVAASQGLDVLLVEKTGLFGGTTALSGGGIWVPCNSLARDAGLADDPEEAFKYVQEVVGPTLRSDLLQAFLEAAPRMVDYLQTHTSTRFAVQRGFADWHPQVDGFRADGRLLSPVEYDGRELGEYFVQLRPPLSEFNAPGGMMLSISDMPHIARASRSFTSFKHIGRLVLRFAMDRLRYPRGTRLTMGNALTARLLRSALDVGVELWKNAPMRSLIREDGAVKGIIIERDGQPLEIRTRRGVVLATGGFSSNEAMRKQYFPFAEHHVSLVPEGNTGDGLQQAREAGAHFDGENLSNAGWVVVSVLQEEGGRVRKFPHLYLDRGKPGCIAINREGKRFGNEATTNLVAAMHATGSVPAHLICDHKFIKKYGLGLVRPGGFGLKRLIKTGYILTAPTLEALAFRIGADPDNLVASVARFNRQAASGVDEDFARGRDQADLPMGDPAHKPNPCLGPILHAPYYAVKILPGDSTTTVGLRIDDKARVLDADDRPIPGLHAVGLDMNSLWRGRAPGNGANNTLSLTFGFIAGQALAQPWRSGSC</sequence>
<dbReference type="InterPro" id="IPR036188">
    <property type="entry name" value="FAD/NAD-bd_sf"/>
</dbReference>
<organism evidence="6 7">
    <name type="scientific">Halopseudomonas bauzanensis</name>
    <dbReference type="NCBI Taxonomy" id="653930"/>
    <lineage>
        <taxon>Bacteria</taxon>
        <taxon>Pseudomonadati</taxon>
        <taxon>Pseudomonadota</taxon>
        <taxon>Gammaproteobacteria</taxon>
        <taxon>Pseudomonadales</taxon>
        <taxon>Pseudomonadaceae</taxon>
        <taxon>Halopseudomonas</taxon>
    </lineage>
</organism>
<keyword evidence="2" id="KW-0285">Flavoprotein</keyword>
<accession>A0A4U0YD16</accession>
<keyword evidence="4" id="KW-0560">Oxidoreductase</keyword>
<evidence type="ECO:0000313" key="7">
    <source>
        <dbReference type="Proteomes" id="UP000305198"/>
    </source>
</evidence>
<evidence type="ECO:0000259" key="5">
    <source>
        <dbReference type="Pfam" id="PF00890"/>
    </source>
</evidence>
<proteinExistence type="predicted"/>
<evidence type="ECO:0000313" key="6">
    <source>
        <dbReference type="EMBL" id="TKA89690.1"/>
    </source>
</evidence>
<evidence type="ECO:0000256" key="1">
    <source>
        <dbReference type="ARBA" id="ARBA00001974"/>
    </source>
</evidence>
<dbReference type="GO" id="GO:0016491">
    <property type="term" value="F:oxidoreductase activity"/>
    <property type="evidence" value="ECO:0007669"/>
    <property type="project" value="UniProtKB-KW"/>
</dbReference>
<evidence type="ECO:0000256" key="4">
    <source>
        <dbReference type="ARBA" id="ARBA00023002"/>
    </source>
</evidence>
<dbReference type="PANTHER" id="PTHR43400:SF10">
    <property type="entry name" value="3-OXOSTEROID 1-DEHYDROGENASE"/>
    <property type="match status" value="1"/>
</dbReference>
<evidence type="ECO:0000256" key="2">
    <source>
        <dbReference type="ARBA" id="ARBA00022630"/>
    </source>
</evidence>
<reference evidence="6 7" key="1">
    <citation type="submission" date="2019-04" db="EMBL/GenBank/DDBJ databases">
        <title>Crypto-aerobic microbial life in anoxic (sulfidic) marine sediments.</title>
        <authorList>
            <person name="Bhattacharya S."/>
            <person name="Roy C."/>
            <person name="Mondal N."/>
            <person name="Sarkar J."/>
            <person name="Mandal S."/>
            <person name="Rameez M.J."/>
            <person name="Ghosh W."/>
        </authorList>
    </citation>
    <scope>NUCLEOTIDE SEQUENCE [LARGE SCALE GENOMIC DNA]</scope>
    <source>
        <strain evidence="6 7">SBBB</strain>
    </source>
</reference>
<dbReference type="RefSeq" id="WP_136870062.1">
    <property type="nucleotide sequence ID" value="NZ_SWAV01000007.1"/>
</dbReference>
<dbReference type="Gene3D" id="3.50.50.60">
    <property type="entry name" value="FAD/NAD(P)-binding domain"/>
    <property type="match status" value="2"/>
</dbReference>
<dbReference type="Pfam" id="PF00890">
    <property type="entry name" value="FAD_binding_2"/>
    <property type="match status" value="1"/>
</dbReference>
<dbReference type="AlphaFoldDB" id="A0A4U0YD16"/>
<comment type="cofactor">
    <cofactor evidence="1">
        <name>FAD</name>
        <dbReference type="ChEBI" id="CHEBI:57692"/>
    </cofactor>
</comment>
<dbReference type="SUPFAM" id="SSF51905">
    <property type="entry name" value="FAD/NAD(P)-binding domain"/>
    <property type="match status" value="1"/>
</dbReference>
<dbReference type="PRINTS" id="PR00411">
    <property type="entry name" value="PNDRDTASEI"/>
</dbReference>